<feature type="compositionally biased region" description="Polar residues" evidence="6">
    <location>
        <begin position="30"/>
        <end position="47"/>
    </location>
</feature>
<dbReference type="SUPFAM" id="SSF52540">
    <property type="entry name" value="P-loop containing nucleoside triphosphate hydrolases"/>
    <property type="match status" value="1"/>
</dbReference>
<dbReference type="Gene3D" id="3.40.50.300">
    <property type="entry name" value="P-loop containing nucleotide triphosphate hydrolases"/>
    <property type="match status" value="1"/>
</dbReference>
<evidence type="ECO:0000256" key="2">
    <source>
        <dbReference type="ARBA" id="ARBA00022741"/>
    </source>
</evidence>
<dbReference type="PANTHER" id="PTHR24070">
    <property type="entry name" value="RAS, DI-RAS, AND RHEB FAMILY MEMBERS OF SMALL GTPASE SUPERFAMILY"/>
    <property type="match status" value="1"/>
</dbReference>
<organism evidence="7 8">
    <name type="scientific">Glossina brevipalpis</name>
    <dbReference type="NCBI Taxonomy" id="37001"/>
    <lineage>
        <taxon>Eukaryota</taxon>
        <taxon>Metazoa</taxon>
        <taxon>Ecdysozoa</taxon>
        <taxon>Arthropoda</taxon>
        <taxon>Hexapoda</taxon>
        <taxon>Insecta</taxon>
        <taxon>Pterygota</taxon>
        <taxon>Neoptera</taxon>
        <taxon>Endopterygota</taxon>
        <taxon>Diptera</taxon>
        <taxon>Brachycera</taxon>
        <taxon>Muscomorpha</taxon>
        <taxon>Hippoboscoidea</taxon>
        <taxon>Glossinidae</taxon>
        <taxon>Glossina</taxon>
    </lineage>
</organism>
<evidence type="ECO:0000256" key="4">
    <source>
        <dbReference type="ARBA" id="ARBA00023288"/>
    </source>
</evidence>
<evidence type="ECO:0000256" key="3">
    <source>
        <dbReference type="ARBA" id="ARBA00023134"/>
    </source>
</evidence>
<dbReference type="GO" id="GO:0012505">
    <property type="term" value="C:endomembrane system"/>
    <property type="evidence" value="ECO:0007669"/>
    <property type="project" value="UniProtKB-SubCell"/>
</dbReference>
<dbReference type="STRING" id="37001.A0A1A9WEH4"/>
<name>A0A1A9WEH4_9MUSC</name>
<keyword evidence="1" id="KW-0488">Methylation</keyword>
<dbReference type="Pfam" id="PF00071">
    <property type="entry name" value="Ras"/>
    <property type="match status" value="1"/>
</dbReference>
<dbReference type="PROSITE" id="PS51421">
    <property type="entry name" value="RAS"/>
    <property type="match status" value="1"/>
</dbReference>
<evidence type="ECO:0000313" key="8">
    <source>
        <dbReference type="Proteomes" id="UP000091820"/>
    </source>
</evidence>
<dbReference type="InterPro" id="IPR027417">
    <property type="entry name" value="P-loop_NTPase"/>
</dbReference>
<dbReference type="GO" id="GO:0003924">
    <property type="term" value="F:GTPase activity"/>
    <property type="evidence" value="ECO:0007669"/>
    <property type="project" value="InterPro"/>
</dbReference>
<accession>A0A1A9WEH4</accession>
<dbReference type="NCBIfam" id="TIGR00231">
    <property type="entry name" value="small_GTP"/>
    <property type="match status" value="1"/>
</dbReference>
<dbReference type="Proteomes" id="UP000091820">
    <property type="component" value="Unassembled WGS sequence"/>
</dbReference>
<dbReference type="GO" id="GO:0016020">
    <property type="term" value="C:membrane"/>
    <property type="evidence" value="ECO:0007669"/>
    <property type="project" value="InterPro"/>
</dbReference>
<dbReference type="InterPro" id="IPR020849">
    <property type="entry name" value="Small_GTPase_Ras-type"/>
</dbReference>
<keyword evidence="4" id="KW-0449">Lipoprotein</keyword>
<dbReference type="GO" id="GO:0005525">
    <property type="term" value="F:GTP binding"/>
    <property type="evidence" value="ECO:0007669"/>
    <property type="project" value="UniProtKB-KW"/>
</dbReference>
<comment type="subcellular location">
    <subcellularLocation>
        <location evidence="5">Endomembrane system</location>
        <topology evidence="5">Lipid-anchor</topology>
        <orientation evidence="5">Cytoplasmic side</orientation>
    </subcellularLocation>
</comment>
<dbReference type="PROSITE" id="PS51419">
    <property type="entry name" value="RAB"/>
    <property type="match status" value="1"/>
</dbReference>
<dbReference type="PRINTS" id="PR00449">
    <property type="entry name" value="RASTRNSFRMNG"/>
</dbReference>
<evidence type="ECO:0000256" key="6">
    <source>
        <dbReference type="SAM" id="MobiDB-lite"/>
    </source>
</evidence>
<proteinExistence type="predicted"/>
<dbReference type="FunFam" id="3.40.50.300:FF:003556">
    <property type="entry name" value="NRAS proto-oncogene, GTPase"/>
    <property type="match status" value="1"/>
</dbReference>
<evidence type="ECO:0000256" key="5">
    <source>
        <dbReference type="ARBA" id="ARBA00046278"/>
    </source>
</evidence>
<dbReference type="InterPro" id="IPR005225">
    <property type="entry name" value="Small_GTP-bd"/>
</dbReference>
<reference evidence="8" key="1">
    <citation type="submission" date="2014-03" db="EMBL/GenBank/DDBJ databases">
        <authorList>
            <person name="Aksoy S."/>
            <person name="Warren W."/>
            <person name="Wilson R.K."/>
        </authorList>
    </citation>
    <scope>NUCLEOTIDE SEQUENCE [LARGE SCALE GENOMIC DNA]</scope>
    <source>
        <strain evidence="8">IAEA</strain>
    </source>
</reference>
<feature type="region of interest" description="Disordered" evidence="6">
    <location>
        <begin position="22"/>
        <end position="47"/>
    </location>
</feature>
<dbReference type="VEuPathDB" id="VectorBase:GBRI016698"/>
<sequence length="241" mass="27455">MAAGDKSTIGCVALKRTTKLKIGSDRDTDNGQNNSNQMNAKSTVDSSQNMRGGLRVYKIVILGDGGVGKSEDSYQQQAVIDGEAALLDILDTAGQVEFTAMRDQYMRCGEGFIICYSVIDRHSYEEASEYRKLIQRVRFTENIPLVLIANKSDLESLRKVSTEEGRNLANQFGCPFFETSAALRLYIDEVFYALVREIRRKEKERALGSTSSEKLNSRRRSRWWRIRSIFALVFRRRRNLN</sequence>
<keyword evidence="8" id="KW-1185">Reference proteome</keyword>
<dbReference type="SMART" id="SM00174">
    <property type="entry name" value="RHO"/>
    <property type="match status" value="1"/>
</dbReference>
<dbReference type="AlphaFoldDB" id="A0A1A9WEH4"/>
<dbReference type="GO" id="GO:0007165">
    <property type="term" value="P:signal transduction"/>
    <property type="evidence" value="ECO:0007669"/>
    <property type="project" value="InterPro"/>
</dbReference>
<dbReference type="SMART" id="SM00175">
    <property type="entry name" value="RAB"/>
    <property type="match status" value="1"/>
</dbReference>
<protein>
    <submittedName>
        <fullName evidence="7">Uncharacterized protein</fullName>
    </submittedName>
</protein>
<dbReference type="InterPro" id="IPR001806">
    <property type="entry name" value="Small_GTPase"/>
</dbReference>
<dbReference type="SMART" id="SM00173">
    <property type="entry name" value="RAS"/>
    <property type="match status" value="1"/>
</dbReference>
<evidence type="ECO:0000256" key="1">
    <source>
        <dbReference type="ARBA" id="ARBA00022481"/>
    </source>
</evidence>
<dbReference type="EnsemblMetazoa" id="GBRI016698-RA">
    <property type="protein sequence ID" value="GBRI016698-PA"/>
    <property type="gene ID" value="GBRI016698"/>
</dbReference>
<keyword evidence="2" id="KW-0547">Nucleotide-binding</keyword>
<evidence type="ECO:0000313" key="7">
    <source>
        <dbReference type="EnsemblMetazoa" id="GBRI016698-PA"/>
    </source>
</evidence>
<reference evidence="7" key="2">
    <citation type="submission" date="2020-05" db="UniProtKB">
        <authorList>
            <consortium name="EnsemblMetazoa"/>
        </authorList>
    </citation>
    <scope>IDENTIFICATION</scope>
    <source>
        <strain evidence="7">IAEA</strain>
    </source>
</reference>
<keyword evidence="3" id="KW-0342">GTP-binding</keyword>